<evidence type="ECO:0000256" key="3">
    <source>
        <dbReference type="ARBA" id="ARBA00022676"/>
    </source>
</evidence>
<organism evidence="9 10">
    <name type="scientific">Xenopus laevis</name>
    <name type="common">African clawed frog</name>
    <dbReference type="NCBI Taxonomy" id="8355"/>
    <lineage>
        <taxon>Eukaryota</taxon>
        <taxon>Metazoa</taxon>
        <taxon>Chordata</taxon>
        <taxon>Craniata</taxon>
        <taxon>Vertebrata</taxon>
        <taxon>Euteleostomi</taxon>
        <taxon>Amphibia</taxon>
        <taxon>Batrachia</taxon>
        <taxon>Anura</taxon>
        <taxon>Pipoidea</taxon>
        <taxon>Pipidae</taxon>
        <taxon>Xenopodinae</taxon>
        <taxon>Xenopus</taxon>
        <taxon>Xenopus</taxon>
    </lineage>
</organism>
<comment type="similarity">
    <text evidence="2">Belongs to the glycosyltransferase 32 family.</text>
</comment>
<dbReference type="AlphaFoldDB" id="A0A974CYS5"/>
<evidence type="ECO:0000259" key="8">
    <source>
        <dbReference type="Pfam" id="PF04572"/>
    </source>
</evidence>
<dbReference type="PANTHER" id="PTHR12042">
    <property type="entry name" value="LACTOSYLCERAMIDE 4-ALPHA-GALACTOSYLTRANSFERASE ALPHA- 1,4-GALACTOSYLTRANSFERASE"/>
    <property type="match status" value="1"/>
</dbReference>
<dbReference type="Pfam" id="PF04572">
    <property type="entry name" value="Gb3_synth"/>
    <property type="match status" value="1"/>
</dbReference>
<proteinExistence type="inferred from homology"/>
<keyword evidence="3" id="KW-0328">Glycosyltransferase</keyword>
<dbReference type="Gene3D" id="3.90.550.20">
    <property type="match status" value="1"/>
</dbReference>
<dbReference type="SUPFAM" id="SSF53448">
    <property type="entry name" value="Nucleotide-diphospho-sugar transferases"/>
    <property type="match status" value="1"/>
</dbReference>
<evidence type="ECO:0000313" key="9">
    <source>
        <dbReference type="EMBL" id="OCT81150.1"/>
    </source>
</evidence>
<dbReference type="GO" id="GO:0008375">
    <property type="term" value="F:acetylglucosaminyltransferase activity"/>
    <property type="evidence" value="ECO:0007669"/>
    <property type="project" value="TreeGrafter"/>
</dbReference>
<sequence>MSFIFANKATSHQDEPTNKTSSNLRPEDVLRNGNGIIFIETTDRMQPPHLVLCAVESAARIYPDRPIAFFMKGLSDINSLEDEDKAKKRFPTLLSHDNIYLFPLRLEEVFNNTPLLPWYKTVNPSRETYWTHVSSDGSRLALIWKYGGIYMDTDIISIRPIPLTNFLAAESNLVSSNGPALFTRILKRFFCIIPGFKSTEDIRCGNMTFTNPDRFYPVRGESWKKYYEVWNEYPTFNSSFALHLFNFANKEHYTMVPGSKTLVDLLYQQYCPSTYGAVLRKNRT</sequence>
<evidence type="ECO:0000256" key="4">
    <source>
        <dbReference type="ARBA" id="ARBA00022679"/>
    </source>
</evidence>
<dbReference type="GO" id="GO:0006493">
    <property type="term" value="P:protein O-linked glycosylation"/>
    <property type="evidence" value="ECO:0007669"/>
    <property type="project" value="TreeGrafter"/>
</dbReference>
<keyword evidence="6" id="KW-0472">Membrane</keyword>
<evidence type="ECO:0000256" key="2">
    <source>
        <dbReference type="ARBA" id="ARBA00009003"/>
    </source>
</evidence>
<accession>A0A974CYS5</accession>
<dbReference type="InterPro" id="IPR007652">
    <property type="entry name" value="A1-4-GlycosylTfrase_dom"/>
</dbReference>
<name>A0A974CYS5_XENLA</name>
<keyword evidence="4" id="KW-0808">Transferase</keyword>
<dbReference type="Pfam" id="PF04488">
    <property type="entry name" value="Gly_transf_sug"/>
    <property type="match status" value="1"/>
</dbReference>
<dbReference type="InterPro" id="IPR007577">
    <property type="entry name" value="GlycoTrfase_DXD_sugar-bd_CS"/>
</dbReference>
<gene>
    <name evidence="9" type="ORF">XELAEV_18027963mg</name>
</gene>
<dbReference type="GO" id="GO:0000139">
    <property type="term" value="C:Golgi membrane"/>
    <property type="evidence" value="ECO:0007669"/>
    <property type="project" value="UniProtKB-SubCell"/>
</dbReference>
<dbReference type="EMBL" id="CM004474">
    <property type="protein sequence ID" value="OCT81150.1"/>
    <property type="molecule type" value="Genomic_DNA"/>
</dbReference>
<keyword evidence="5" id="KW-0333">Golgi apparatus</keyword>
<dbReference type="Proteomes" id="UP000694892">
    <property type="component" value="Chromosome 5L"/>
</dbReference>
<dbReference type="PANTHER" id="PTHR12042:SF25">
    <property type="entry name" value="ALPHA-1,4-N-ACETYLGLUCOSAMINYLTRANSFERASE"/>
    <property type="match status" value="1"/>
</dbReference>
<evidence type="ECO:0000313" key="10">
    <source>
        <dbReference type="Proteomes" id="UP000694892"/>
    </source>
</evidence>
<comment type="subcellular location">
    <subcellularLocation>
        <location evidence="1">Golgi apparatus membrane</location>
        <topology evidence="1">Single-pass type II membrane protein</topology>
    </subcellularLocation>
</comment>
<dbReference type="InterPro" id="IPR051981">
    <property type="entry name" value="Glycosyltransf_32"/>
</dbReference>
<feature type="domain" description="Alpha 1,4-glycosyltransferase" evidence="8">
    <location>
        <begin position="172"/>
        <end position="277"/>
    </location>
</feature>
<protein>
    <recommendedName>
        <fullName evidence="8">Alpha 1,4-glycosyltransferase domain-containing protein</fullName>
    </recommendedName>
</protein>
<reference evidence="10" key="1">
    <citation type="journal article" date="2016" name="Nature">
        <title>Genome evolution in the allotetraploid frog Xenopus laevis.</title>
        <authorList>
            <person name="Session A.M."/>
            <person name="Uno Y."/>
            <person name="Kwon T."/>
            <person name="Chapman J.A."/>
            <person name="Toyoda A."/>
            <person name="Takahashi S."/>
            <person name="Fukui A."/>
            <person name="Hikosaka A."/>
            <person name="Suzuki A."/>
            <person name="Kondo M."/>
            <person name="van Heeringen S.J."/>
            <person name="Quigley I."/>
            <person name="Heinz S."/>
            <person name="Ogino H."/>
            <person name="Ochi H."/>
            <person name="Hellsten U."/>
            <person name="Lyons J.B."/>
            <person name="Simakov O."/>
            <person name="Putnam N."/>
            <person name="Stites J."/>
            <person name="Kuroki Y."/>
            <person name="Tanaka T."/>
            <person name="Michiue T."/>
            <person name="Watanabe M."/>
            <person name="Bogdanovic O."/>
            <person name="Lister R."/>
            <person name="Georgiou G."/>
            <person name="Paranjpe S.S."/>
            <person name="van Kruijsbergen I."/>
            <person name="Shu S."/>
            <person name="Carlson J."/>
            <person name="Kinoshita T."/>
            <person name="Ohta Y."/>
            <person name="Mawaribuchi S."/>
            <person name="Jenkins J."/>
            <person name="Grimwood J."/>
            <person name="Schmutz J."/>
            <person name="Mitros T."/>
            <person name="Mozaffari S.V."/>
            <person name="Suzuki Y."/>
            <person name="Haramoto Y."/>
            <person name="Yamamoto T.S."/>
            <person name="Takagi C."/>
            <person name="Heald R."/>
            <person name="Miller K."/>
            <person name="Haudenschild C."/>
            <person name="Kitzman J."/>
            <person name="Nakayama T."/>
            <person name="Izutsu Y."/>
            <person name="Robert J."/>
            <person name="Fortriede J."/>
            <person name="Burns K."/>
            <person name="Lotay V."/>
            <person name="Karimi K."/>
            <person name="Yasuoka Y."/>
            <person name="Dichmann D.S."/>
            <person name="Flajnik M.F."/>
            <person name="Houston D.W."/>
            <person name="Shendure J."/>
            <person name="DuPasquier L."/>
            <person name="Vize P.D."/>
            <person name="Zorn A.M."/>
            <person name="Ito M."/>
            <person name="Marcotte E.M."/>
            <person name="Wallingford J.B."/>
            <person name="Ito Y."/>
            <person name="Asashima M."/>
            <person name="Ueno N."/>
            <person name="Matsuda Y."/>
            <person name="Veenstra G.J."/>
            <person name="Fujiyama A."/>
            <person name="Harland R.M."/>
            <person name="Taira M."/>
            <person name="Rokhsar D.S."/>
        </authorList>
    </citation>
    <scope>NUCLEOTIDE SEQUENCE [LARGE SCALE GENOMIC DNA]</scope>
    <source>
        <strain evidence="10">J</strain>
    </source>
</reference>
<dbReference type="InterPro" id="IPR029044">
    <property type="entry name" value="Nucleotide-diphossugar_trans"/>
</dbReference>
<evidence type="ECO:0000256" key="7">
    <source>
        <dbReference type="SAM" id="MobiDB-lite"/>
    </source>
</evidence>
<evidence type="ECO:0000256" key="5">
    <source>
        <dbReference type="ARBA" id="ARBA00023034"/>
    </source>
</evidence>
<evidence type="ECO:0000256" key="6">
    <source>
        <dbReference type="ARBA" id="ARBA00023136"/>
    </source>
</evidence>
<feature type="region of interest" description="Disordered" evidence="7">
    <location>
        <begin position="1"/>
        <end position="26"/>
    </location>
</feature>
<evidence type="ECO:0000256" key="1">
    <source>
        <dbReference type="ARBA" id="ARBA00004323"/>
    </source>
</evidence>